<evidence type="ECO:0000313" key="4">
    <source>
        <dbReference type="Proteomes" id="UP001570071"/>
    </source>
</evidence>
<dbReference type="RefSeq" id="WP_372121870.1">
    <property type="nucleotide sequence ID" value="NZ_JBFSSG010000001.1"/>
</dbReference>
<dbReference type="EMBL" id="JBFSSG010000001">
    <property type="protein sequence ID" value="MEZ8719648.1"/>
    <property type="molecule type" value="Genomic_DNA"/>
</dbReference>
<sequence>MDMNSLKGRANEHWQNPKIRYGSIAAILLGVVSFIAFNTDDMNTGGSVPDGSGQVVVAEKKRKVEANFFTQDGADDIDQGRMDEIYGLMEDQLAEREKAIDDREEEMRMMEGRLMQELETLRFTQNDLRRELDVQKTAQDTAVNQSIPSKLVNAFTPPAQQQQQQQQQLTQTPMSQAVQQVMPRVIDQKRVGIRTIDGSGDRFLDAQGVMTNLRGTEEEEVAPPAADQPYNSEKEEEGQELFLPAGSIVSGVLVTGMDVPTGNSVMRDPFPSLLRIKQEALLPNNFTADIRECVIVASAVGDMASRRAYLRAEAISCVTNEGKAVEANLNAFAVGPDGRNGIPGRLVSKNGEAAMKSAWAGFLGGMANLAGTSTFNIGDNETGVFGALQNPEVMQSLAGTAALQGAGDAMSRLADYYIEIAEQMKPYIEVNPGIEIDFIIQRGSSLRLN</sequence>
<dbReference type="InterPro" id="IPR005498">
    <property type="entry name" value="T4SS_VirB10/TraB/TrbI"/>
</dbReference>
<keyword evidence="4" id="KW-1185">Reference proteome</keyword>
<name>A0ABV4MR83_9VIBR</name>
<dbReference type="Pfam" id="PF03743">
    <property type="entry name" value="TrbI"/>
    <property type="match status" value="1"/>
</dbReference>
<dbReference type="Proteomes" id="UP001570071">
    <property type="component" value="Unassembled WGS sequence"/>
</dbReference>
<accession>A0ABV4MR83</accession>
<dbReference type="CDD" id="cd16430">
    <property type="entry name" value="TraB"/>
    <property type="match status" value="1"/>
</dbReference>
<proteinExistence type="predicted"/>
<evidence type="ECO:0000313" key="3">
    <source>
        <dbReference type="EMBL" id="MEZ8719648.1"/>
    </source>
</evidence>
<keyword evidence="2" id="KW-0472">Membrane</keyword>
<gene>
    <name evidence="3" type="ORF">AB6D66_01120</name>
</gene>
<feature type="transmembrane region" description="Helical" evidence="2">
    <location>
        <begin position="21"/>
        <end position="37"/>
    </location>
</feature>
<comment type="caution">
    <text evidence="3">The sequence shown here is derived from an EMBL/GenBank/DDBJ whole genome shotgun (WGS) entry which is preliminary data.</text>
</comment>
<protein>
    <submittedName>
        <fullName evidence="3">TraB/VirB10 family protein</fullName>
    </submittedName>
</protein>
<keyword evidence="2" id="KW-1133">Transmembrane helix</keyword>
<keyword evidence="2" id="KW-0812">Transmembrane</keyword>
<evidence type="ECO:0000256" key="1">
    <source>
        <dbReference type="SAM" id="MobiDB-lite"/>
    </source>
</evidence>
<feature type="region of interest" description="Disordered" evidence="1">
    <location>
        <begin position="157"/>
        <end position="176"/>
    </location>
</feature>
<organism evidence="3 4">
    <name type="scientific">Vibrio pomeroyi</name>
    <dbReference type="NCBI Taxonomy" id="198832"/>
    <lineage>
        <taxon>Bacteria</taxon>
        <taxon>Pseudomonadati</taxon>
        <taxon>Pseudomonadota</taxon>
        <taxon>Gammaproteobacteria</taxon>
        <taxon>Vibrionales</taxon>
        <taxon>Vibrionaceae</taxon>
        <taxon>Vibrio</taxon>
    </lineage>
</organism>
<evidence type="ECO:0000256" key="2">
    <source>
        <dbReference type="SAM" id="Phobius"/>
    </source>
</evidence>
<reference evidence="3 4" key="1">
    <citation type="journal article" date="2024" name="ISME J.">
        <title>Tailless and filamentous prophages are predominant in marine Vibrio.</title>
        <authorList>
            <person name="Steensen K."/>
            <person name="Seneca J."/>
            <person name="Bartlau N."/>
            <person name="Yu X.A."/>
            <person name="Hussain F.A."/>
            <person name="Polz M.F."/>
        </authorList>
    </citation>
    <scope>NUCLEOTIDE SEQUENCE [LARGE SCALE GENOMIC DNA]</scope>
    <source>
        <strain evidence="3 4">10N.239.312.F12</strain>
    </source>
</reference>